<dbReference type="Pfam" id="PF00443">
    <property type="entry name" value="UCH"/>
    <property type="match status" value="1"/>
</dbReference>
<evidence type="ECO:0000259" key="9">
    <source>
        <dbReference type="PROSITE" id="PS50235"/>
    </source>
</evidence>
<feature type="compositionally biased region" description="Acidic residues" evidence="8">
    <location>
        <begin position="1231"/>
        <end position="1241"/>
    </location>
</feature>
<feature type="region of interest" description="Disordered" evidence="8">
    <location>
        <begin position="1546"/>
        <end position="1594"/>
    </location>
</feature>
<comment type="caution">
    <text evidence="11">The sequence shown here is derived from an EMBL/GenBank/DDBJ whole genome shotgun (WGS) entry which is preliminary data.</text>
</comment>
<name>A0AAN6N6U5_9PEZI</name>
<evidence type="ECO:0000256" key="2">
    <source>
        <dbReference type="ARBA" id="ARBA00009085"/>
    </source>
</evidence>
<evidence type="ECO:0000313" key="11">
    <source>
        <dbReference type="EMBL" id="KAK3939915.1"/>
    </source>
</evidence>
<feature type="compositionally biased region" description="Basic and acidic residues" evidence="8">
    <location>
        <begin position="246"/>
        <end position="257"/>
    </location>
</feature>
<evidence type="ECO:0000259" key="10">
    <source>
        <dbReference type="PROSITE" id="PS51283"/>
    </source>
</evidence>
<keyword evidence="6" id="KW-0378">Hydrolase</keyword>
<evidence type="ECO:0000256" key="1">
    <source>
        <dbReference type="ARBA" id="ARBA00000707"/>
    </source>
</evidence>
<keyword evidence="7" id="KW-0788">Thiol protease</keyword>
<dbReference type="Gene3D" id="3.90.70.10">
    <property type="entry name" value="Cysteine proteinases"/>
    <property type="match status" value="2"/>
</dbReference>
<feature type="compositionally biased region" description="Basic residues" evidence="8">
    <location>
        <begin position="1265"/>
        <end position="1284"/>
    </location>
</feature>
<evidence type="ECO:0000313" key="12">
    <source>
        <dbReference type="Proteomes" id="UP001303473"/>
    </source>
</evidence>
<dbReference type="EC" id="3.4.19.12" evidence="3"/>
<feature type="region of interest" description="Disordered" evidence="8">
    <location>
        <begin position="176"/>
        <end position="303"/>
    </location>
</feature>
<feature type="region of interest" description="Disordered" evidence="8">
    <location>
        <begin position="1812"/>
        <end position="1832"/>
    </location>
</feature>
<feature type="region of interest" description="Disordered" evidence="8">
    <location>
        <begin position="1611"/>
        <end position="1640"/>
    </location>
</feature>
<comment type="similarity">
    <text evidence="2">Belongs to the peptidase C19 family.</text>
</comment>
<feature type="region of interest" description="Disordered" evidence="8">
    <location>
        <begin position="1182"/>
        <end position="1285"/>
    </location>
</feature>
<dbReference type="GO" id="GO:0016579">
    <property type="term" value="P:protein deubiquitination"/>
    <property type="evidence" value="ECO:0007669"/>
    <property type="project" value="InterPro"/>
</dbReference>
<feature type="region of interest" description="Disordered" evidence="8">
    <location>
        <begin position="1063"/>
        <end position="1090"/>
    </location>
</feature>
<dbReference type="Pfam" id="PF06337">
    <property type="entry name" value="DUSP"/>
    <property type="match status" value="1"/>
</dbReference>
<proteinExistence type="inferred from homology"/>
<dbReference type="PANTHER" id="PTHR21646:SF24">
    <property type="entry name" value="UBIQUITIN CARBOXYL-TERMINAL HYDROLASE"/>
    <property type="match status" value="1"/>
</dbReference>
<feature type="compositionally biased region" description="Acidic residues" evidence="8">
    <location>
        <begin position="978"/>
        <end position="988"/>
    </location>
</feature>
<dbReference type="InterPro" id="IPR050185">
    <property type="entry name" value="Ub_carboxyl-term_hydrolase"/>
</dbReference>
<feature type="region of interest" description="Disordered" evidence="8">
    <location>
        <begin position="65"/>
        <end position="112"/>
    </location>
</feature>
<feature type="region of interest" description="Disordered" evidence="8">
    <location>
        <begin position="956"/>
        <end position="993"/>
    </location>
</feature>
<dbReference type="GO" id="GO:0004843">
    <property type="term" value="F:cysteine-type deubiquitinase activity"/>
    <property type="evidence" value="ECO:0007669"/>
    <property type="project" value="UniProtKB-EC"/>
</dbReference>
<dbReference type="SUPFAM" id="SSF54001">
    <property type="entry name" value="Cysteine proteinases"/>
    <property type="match status" value="1"/>
</dbReference>
<feature type="domain" description="USP" evidence="9">
    <location>
        <begin position="679"/>
        <end position="1525"/>
    </location>
</feature>
<dbReference type="PROSITE" id="PS51283">
    <property type="entry name" value="DUSP"/>
    <property type="match status" value="1"/>
</dbReference>
<dbReference type="PANTHER" id="PTHR21646">
    <property type="entry name" value="UBIQUITIN CARBOXYL-TERMINAL HYDROLASE"/>
    <property type="match status" value="1"/>
</dbReference>
<dbReference type="InterPro" id="IPR018200">
    <property type="entry name" value="USP_CS"/>
</dbReference>
<dbReference type="Proteomes" id="UP001303473">
    <property type="component" value="Unassembled WGS sequence"/>
</dbReference>
<feature type="compositionally biased region" description="Acidic residues" evidence="8">
    <location>
        <begin position="1619"/>
        <end position="1632"/>
    </location>
</feature>
<feature type="region of interest" description="Disordered" evidence="8">
    <location>
        <begin position="528"/>
        <end position="554"/>
    </location>
</feature>
<evidence type="ECO:0000256" key="3">
    <source>
        <dbReference type="ARBA" id="ARBA00012759"/>
    </source>
</evidence>
<feature type="compositionally biased region" description="Low complexity" evidence="8">
    <location>
        <begin position="264"/>
        <end position="284"/>
    </location>
</feature>
<dbReference type="GO" id="GO:0006508">
    <property type="term" value="P:proteolysis"/>
    <property type="evidence" value="ECO:0007669"/>
    <property type="project" value="UniProtKB-KW"/>
</dbReference>
<evidence type="ECO:0000256" key="6">
    <source>
        <dbReference type="ARBA" id="ARBA00022801"/>
    </source>
</evidence>
<sequence length="1832" mass="201041">MQNLWLTSVNSSESAFFFVGLTVRCLCIVPPATLGCRHRPLYALSKHTDSTSFELHGQLTFITSSQKKRRITRQSRREQQKSGKASAPNLSTTELVLPTTEEETDSTFSFSGAPTTSLISGLSTPAYVRGDSLPAASGVPPRLQTHSSSVTAPDYYTSSAASSPCAASADFSVDNDRGADFLDPGSTLQPPLPPDSATGSAVATSQSPLIHAPRSRALMGGAADLPQRSSSPLKRRASSMDNAAVQDDKRTDSKEDVDMINVPDAPQEQQGPQQQEDAKQQSSQGEDMQQPATGASQDEVEDVPVVSMKTELPLRSDIPPVEQQVKTIETLVKAFAETPAQEGDTVYLVSRKWLGRAQAFGADAKHASKESLEGSLGPVDNADIIQTIFTDSAGQHCVKLKPGTGTENFELFPKDAWDLLLSWYGLAAGQSPIVRTAHNTAPDSVSLPNIQFEFHPPVFTIHRLWSAVSPIPLEQETKLKKPPPPVIVQSTSFGYHNFLKQAKELTGVSLERKVRLWRVLQTIPATETSAQSSGIKTPPDSPERDYAIPSGAPVSPGSWPEMLVDVETFVKLERDVERGLVDAEDTTTNPNYNGKKSLSLVGLTVDQTLVIDELVERDYYVSTFKGNGLKDKALATRGSSSSLAAQARGNASGRSSPAPLGPVTRGRAQQKSGRTIGSVGLQNLGNTCYMNSALQCVRSVEELTKYFLTHEAQKEINPDNPLSHNGDVAAAYGRLLGEIYKDPAPSSVAPRHFKSIIGRYAPAFSGYGQQDSQEFVGFLLDGLQEDLNRIKKKPYIEKPDSTDDMINNPAAIREMAEKVWDITKKRDDSVIADLFTGMYKSTLVCPVCDKVSITFDPFNNLTLPLPVANVWSRTVRYFPLNDTPVDIMVDIDKNSSVKTLKQFISDRVGVPVERLFGAEEFRDKFFKFYEDMSSVSEEIQTNANDNPTIHELEAAPTNTSGVKAKPKKQQQRYRSLLDDNDQQEEPQSWEDPMAERLLVPVIHRMNPEEPSFRKHRYARSKNSGDVPPPHFIVLTPEEARNEDVIRRKVLEKVATFSTWTEFSAADESDGSETTDPEMVNTASDADSSGDAKVVAKSVEGEEDIVDVTMKDASDGPKAATRSSSGPAKECSRLLKQFKNKRPKWVNPLEFLDPQFQNLFELSYYHETGTVLPTGWQSVQEDNSLPRLSTRQPKPVLSDVEMRSPGAWDGSDESGSDEVAHLPPNQQTRMADEDESSEEDDSPLPKVANVPRVNGHNFKNQVSGRGKNKKMKPGKTCSKKSKKRFEKQLQQQKAARSQQSAEMLEVEDSGAVDNGPLIRIGEGLIVDWNEGAFEAVFGGTSPDEMKGMRTYARVETLEDPGLEAKKKQRQLRKKHGISLDDCLAEFEKEEILSEQDTWYCPRCKEHRRASKKFDLWKTPDILVVHLKRFSSSGWRRDKLDIHVDFPIEGLDLTERVIDQEDGKQEIYDLIAVDDHWGGLGGGHYTAFAQNFIDGEWYEYNDTAVSKAKDPARIVTNAAYLLFYRRRSKIPLGGPRFQEIFERYNNQTSADEDMLDSGEGRRLGQGSSHCGSPSASTGAGPILPRGNLGSASGHPDLRIRLTPAKAAAVAAAISGNATGNDDADQPPPYDDDTDMGATLPWPDQEETLHNSIEGEDEGIVLSDYDNAGPGAAGIAGMTSVISSNWSFGNLLNKAGSEATGTGTGVNDIDDDLASDVAQNNNSSNDAFGDNTMDDLEPMLLTDDPPSRADGGDGELLSYDIHDVPPAPAEDYMSELASAVWEKQHQDNHHHQQVLHTIPAAALVADDQVSDKVAEIHVGEEEDDQRQQEKKENYV</sequence>
<keyword evidence="4" id="KW-0645">Protease</keyword>
<feature type="compositionally biased region" description="Polar residues" evidence="8">
    <location>
        <begin position="1714"/>
        <end position="1723"/>
    </location>
</feature>
<evidence type="ECO:0000256" key="5">
    <source>
        <dbReference type="ARBA" id="ARBA00022786"/>
    </source>
</evidence>
<feature type="compositionally biased region" description="Polar residues" evidence="8">
    <location>
        <begin position="1563"/>
        <end position="1575"/>
    </location>
</feature>
<dbReference type="InterPro" id="IPR001394">
    <property type="entry name" value="Peptidase_C19_UCH"/>
</dbReference>
<evidence type="ECO:0000256" key="7">
    <source>
        <dbReference type="ARBA" id="ARBA00022807"/>
    </source>
</evidence>
<dbReference type="SUPFAM" id="SSF143791">
    <property type="entry name" value="DUSP-like"/>
    <property type="match status" value="1"/>
</dbReference>
<dbReference type="InterPro" id="IPR035927">
    <property type="entry name" value="DUSP-like_sf"/>
</dbReference>
<dbReference type="InterPro" id="IPR006615">
    <property type="entry name" value="Pept_C19_DUSP"/>
</dbReference>
<accession>A0AAN6N6U5</accession>
<keyword evidence="12" id="KW-1185">Reference proteome</keyword>
<protein>
    <recommendedName>
        <fullName evidence="3">ubiquitinyl hydrolase 1</fullName>
        <ecNumber evidence="3">3.4.19.12</ecNumber>
    </recommendedName>
</protein>
<feature type="region of interest" description="Disordered" evidence="8">
    <location>
        <begin position="1696"/>
        <end position="1731"/>
    </location>
</feature>
<feature type="compositionally biased region" description="Polar residues" evidence="8">
    <location>
        <begin position="285"/>
        <end position="296"/>
    </location>
</feature>
<reference evidence="12" key="1">
    <citation type="journal article" date="2023" name="Mol. Phylogenet. Evol.">
        <title>Genome-scale phylogeny and comparative genomics of the fungal order Sordariales.</title>
        <authorList>
            <person name="Hensen N."/>
            <person name="Bonometti L."/>
            <person name="Westerberg I."/>
            <person name="Brannstrom I.O."/>
            <person name="Guillou S."/>
            <person name="Cros-Aarteil S."/>
            <person name="Calhoun S."/>
            <person name="Haridas S."/>
            <person name="Kuo A."/>
            <person name="Mondo S."/>
            <person name="Pangilinan J."/>
            <person name="Riley R."/>
            <person name="LaButti K."/>
            <person name="Andreopoulos B."/>
            <person name="Lipzen A."/>
            <person name="Chen C."/>
            <person name="Yan M."/>
            <person name="Daum C."/>
            <person name="Ng V."/>
            <person name="Clum A."/>
            <person name="Steindorff A."/>
            <person name="Ohm R.A."/>
            <person name="Martin F."/>
            <person name="Silar P."/>
            <person name="Natvig D.O."/>
            <person name="Lalanne C."/>
            <person name="Gautier V."/>
            <person name="Ament-Velasquez S.L."/>
            <person name="Kruys A."/>
            <person name="Hutchinson M.I."/>
            <person name="Powell A.J."/>
            <person name="Barry K."/>
            <person name="Miller A.N."/>
            <person name="Grigoriev I.V."/>
            <person name="Debuchy R."/>
            <person name="Gladieux P."/>
            <person name="Hiltunen Thoren M."/>
            <person name="Johannesson H."/>
        </authorList>
    </citation>
    <scope>NUCLEOTIDE SEQUENCE [LARGE SCALE GENOMIC DNA]</scope>
    <source>
        <strain evidence="12">CBS 340.73</strain>
    </source>
</reference>
<dbReference type="PROSITE" id="PS00972">
    <property type="entry name" value="USP_1"/>
    <property type="match status" value="1"/>
</dbReference>
<dbReference type="Gene3D" id="3.30.2230.10">
    <property type="entry name" value="DUSP-like"/>
    <property type="match status" value="1"/>
</dbReference>
<feature type="region of interest" description="Disordered" evidence="8">
    <location>
        <begin position="640"/>
        <end position="675"/>
    </location>
</feature>
<organism evidence="11 12">
    <name type="scientific">Diplogelasinospora grovesii</name>
    <dbReference type="NCBI Taxonomy" id="303347"/>
    <lineage>
        <taxon>Eukaryota</taxon>
        <taxon>Fungi</taxon>
        <taxon>Dikarya</taxon>
        <taxon>Ascomycota</taxon>
        <taxon>Pezizomycotina</taxon>
        <taxon>Sordariomycetes</taxon>
        <taxon>Sordariomycetidae</taxon>
        <taxon>Sordariales</taxon>
        <taxon>Diplogelasinosporaceae</taxon>
        <taxon>Diplogelasinospora</taxon>
    </lineage>
</organism>
<comment type="catalytic activity">
    <reaction evidence="1">
        <text>Thiol-dependent hydrolysis of ester, thioester, amide, peptide and isopeptide bonds formed by the C-terminal Gly of ubiquitin (a 76-residue protein attached to proteins as an intracellular targeting signal).</text>
        <dbReference type="EC" id="3.4.19.12"/>
    </reaction>
</comment>
<dbReference type="InterPro" id="IPR038765">
    <property type="entry name" value="Papain-like_cys_pep_sf"/>
</dbReference>
<evidence type="ECO:0000256" key="4">
    <source>
        <dbReference type="ARBA" id="ARBA00022670"/>
    </source>
</evidence>
<feature type="compositionally biased region" description="Low complexity" evidence="8">
    <location>
        <begin position="90"/>
        <end position="99"/>
    </location>
</feature>
<feature type="compositionally biased region" description="Acidic residues" evidence="8">
    <location>
        <begin position="1064"/>
        <end position="1075"/>
    </location>
</feature>
<keyword evidence="5" id="KW-0833">Ubl conjugation pathway</keyword>
<dbReference type="EMBL" id="MU853803">
    <property type="protein sequence ID" value="KAK3939915.1"/>
    <property type="molecule type" value="Genomic_DNA"/>
</dbReference>
<dbReference type="PROSITE" id="PS50235">
    <property type="entry name" value="USP_3"/>
    <property type="match status" value="1"/>
</dbReference>
<evidence type="ECO:0000256" key="8">
    <source>
        <dbReference type="SAM" id="MobiDB-lite"/>
    </source>
</evidence>
<dbReference type="SMART" id="SM00695">
    <property type="entry name" value="DUSP"/>
    <property type="match status" value="1"/>
</dbReference>
<dbReference type="InterPro" id="IPR028889">
    <property type="entry name" value="USP"/>
</dbReference>
<feature type="compositionally biased region" description="Polar residues" evidence="8">
    <location>
        <begin position="197"/>
        <end position="208"/>
    </location>
</feature>
<feature type="domain" description="DUSP" evidence="10">
    <location>
        <begin position="319"/>
        <end position="438"/>
    </location>
</feature>
<dbReference type="CDD" id="cd02674">
    <property type="entry name" value="Peptidase_C19R"/>
    <property type="match status" value="1"/>
</dbReference>
<feature type="compositionally biased region" description="Polar residues" evidence="8">
    <location>
        <begin position="1182"/>
        <end position="1191"/>
    </location>
</feature>
<gene>
    <name evidence="11" type="ORF">QBC46DRAFT_436430</name>
</gene>
<dbReference type="PROSITE" id="PS00973">
    <property type="entry name" value="USP_2"/>
    <property type="match status" value="1"/>
</dbReference>